<sequence>MTMNDFMVALLRIDRPDAVFRLWDYMEVLYNVKPDSHSLDTLCRAARQAVKIDSNTFKGNIAMLGLSNPFLQPKAEPATREEMVRAMHAALSDHDHRKARSIWKGAPACDGVRTVFRELILGNWPSMRDVRAPAHAVRRPAEDDGPFAPFREVAQSISQSVSSPSRHPQGQPQAARHTPPLLSLLPSARHASVVPSDDAFQAYILLQGTSSCQHEIALTLAWMRALQVEPTRRTLCFALIFWAEVSVRGPLFEEWAVKNGTSEYGRLVEWIADWVGAAKAPNDGMVAAYLQEVAQAKDTSPTRKTLRIRRSTGREGER</sequence>
<reference evidence="2 3" key="1">
    <citation type="journal article" date="2016" name="Mol. Biol. Evol.">
        <title>Comparative Genomics of Early-Diverging Mushroom-Forming Fungi Provides Insights into the Origins of Lignocellulose Decay Capabilities.</title>
        <authorList>
            <person name="Nagy L.G."/>
            <person name="Riley R."/>
            <person name="Tritt A."/>
            <person name="Adam C."/>
            <person name="Daum C."/>
            <person name="Floudas D."/>
            <person name="Sun H."/>
            <person name="Yadav J.S."/>
            <person name="Pangilinan J."/>
            <person name="Larsson K.H."/>
            <person name="Matsuura K."/>
            <person name="Barry K."/>
            <person name="Labutti K."/>
            <person name="Kuo R."/>
            <person name="Ohm R.A."/>
            <person name="Bhattacharya S.S."/>
            <person name="Shirouzu T."/>
            <person name="Yoshinaga Y."/>
            <person name="Martin F.M."/>
            <person name="Grigoriev I.V."/>
            <person name="Hibbett D.S."/>
        </authorList>
    </citation>
    <scope>NUCLEOTIDE SEQUENCE [LARGE SCALE GENOMIC DNA]</scope>
    <source>
        <strain evidence="2 3">CBS 109695</strain>
    </source>
</reference>
<proteinExistence type="predicted"/>
<dbReference type="OrthoDB" id="185373at2759"/>
<protein>
    <submittedName>
        <fullName evidence="2">Uncharacterized protein</fullName>
    </submittedName>
</protein>
<organism evidence="2 3">
    <name type="scientific">Athelia psychrophila</name>
    <dbReference type="NCBI Taxonomy" id="1759441"/>
    <lineage>
        <taxon>Eukaryota</taxon>
        <taxon>Fungi</taxon>
        <taxon>Dikarya</taxon>
        <taxon>Basidiomycota</taxon>
        <taxon>Agaricomycotina</taxon>
        <taxon>Agaricomycetes</taxon>
        <taxon>Agaricomycetidae</taxon>
        <taxon>Atheliales</taxon>
        <taxon>Atheliaceae</taxon>
        <taxon>Athelia</taxon>
    </lineage>
</organism>
<gene>
    <name evidence="2" type="ORF">FIBSPDRAFT_847963</name>
</gene>
<dbReference type="Proteomes" id="UP000076532">
    <property type="component" value="Unassembled WGS sequence"/>
</dbReference>
<feature type="region of interest" description="Disordered" evidence="1">
    <location>
        <begin position="158"/>
        <end position="178"/>
    </location>
</feature>
<accession>A0A166W297</accession>
<evidence type="ECO:0000313" key="2">
    <source>
        <dbReference type="EMBL" id="KZP33304.1"/>
    </source>
</evidence>
<keyword evidence="3" id="KW-1185">Reference proteome</keyword>
<name>A0A166W297_9AGAM</name>
<evidence type="ECO:0000313" key="3">
    <source>
        <dbReference type="Proteomes" id="UP000076532"/>
    </source>
</evidence>
<evidence type="ECO:0000256" key="1">
    <source>
        <dbReference type="SAM" id="MobiDB-lite"/>
    </source>
</evidence>
<dbReference type="AlphaFoldDB" id="A0A166W297"/>
<dbReference type="EMBL" id="KV417483">
    <property type="protein sequence ID" value="KZP33304.1"/>
    <property type="molecule type" value="Genomic_DNA"/>
</dbReference>